<dbReference type="Proteomes" id="UP000007266">
    <property type="component" value="Unassembled WGS sequence"/>
</dbReference>
<evidence type="ECO:0000313" key="4">
    <source>
        <dbReference type="Proteomes" id="UP000007266"/>
    </source>
</evidence>
<feature type="domain" description="Reverse transcriptase" evidence="2">
    <location>
        <begin position="987"/>
        <end position="1236"/>
    </location>
</feature>
<keyword evidence="4" id="KW-1185">Reference proteome</keyword>
<evidence type="ECO:0000259" key="2">
    <source>
        <dbReference type="PROSITE" id="PS50878"/>
    </source>
</evidence>
<dbReference type="Pfam" id="PF00078">
    <property type="entry name" value="RVT_1"/>
    <property type="match status" value="1"/>
</dbReference>
<proteinExistence type="predicted"/>
<dbReference type="PROSITE" id="PS50878">
    <property type="entry name" value="RT_POL"/>
    <property type="match status" value="1"/>
</dbReference>
<dbReference type="PANTHER" id="PTHR37557:SF4">
    <property type="entry name" value="CCHC-TYPE DOMAIN-CONTAINING PROTEIN"/>
    <property type="match status" value="1"/>
</dbReference>
<organism evidence="3 4">
    <name type="scientific">Tribolium castaneum</name>
    <name type="common">Red flour beetle</name>
    <dbReference type="NCBI Taxonomy" id="7070"/>
    <lineage>
        <taxon>Eukaryota</taxon>
        <taxon>Metazoa</taxon>
        <taxon>Ecdysozoa</taxon>
        <taxon>Arthropoda</taxon>
        <taxon>Hexapoda</taxon>
        <taxon>Insecta</taxon>
        <taxon>Pterygota</taxon>
        <taxon>Neoptera</taxon>
        <taxon>Endopterygota</taxon>
        <taxon>Coleoptera</taxon>
        <taxon>Polyphaga</taxon>
        <taxon>Cucujiformia</taxon>
        <taxon>Tenebrionidae</taxon>
        <taxon>Tenebrionidae incertae sedis</taxon>
        <taxon>Tribolium</taxon>
    </lineage>
</organism>
<dbReference type="GO" id="GO:0071897">
    <property type="term" value="P:DNA biosynthetic process"/>
    <property type="evidence" value="ECO:0007669"/>
    <property type="project" value="UniProtKB-ARBA"/>
</dbReference>
<name>A0A139W9A2_TRICA</name>
<dbReference type="InterPro" id="IPR000477">
    <property type="entry name" value="RT_dom"/>
</dbReference>
<dbReference type="InterPro" id="IPR013087">
    <property type="entry name" value="Znf_C2H2_type"/>
</dbReference>
<reference evidence="3 4" key="2">
    <citation type="journal article" date="2010" name="Nucleic Acids Res.">
        <title>BeetleBase in 2010: revisions to provide comprehensive genomic information for Tribolium castaneum.</title>
        <authorList>
            <person name="Kim H.S."/>
            <person name="Murphy T."/>
            <person name="Xia J."/>
            <person name="Caragea D."/>
            <person name="Park Y."/>
            <person name="Beeman R.W."/>
            <person name="Lorenzen M.D."/>
            <person name="Butcher S."/>
            <person name="Manak J.R."/>
            <person name="Brown S.J."/>
        </authorList>
    </citation>
    <scope>NUCLEOTIDE SEQUENCE [LARGE SCALE GENOMIC DNA]</scope>
    <source>
        <strain evidence="3 4">Georgia GA2</strain>
    </source>
</reference>
<dbReference type="InParanoid" id="A0A139W9A2"/>
<feature type="region of interest" description="Disordered" evidence="1">
    <location>
        <begin position="783"/>
        <end position="809"/>
    </location>
</feature>
<reference evidence="3 4" key="1">
    <citation type="journal article" date="2008" name="Nature">
        <title>The genome of the model beetle and pest Tribolium castaneum.</title>
        <authorList>
            <consortium name="Tribolium Genome Sequencing Consortium"/>
            <person name="Richards S."/>
            <person name="Gibbs R.A."/>
            <person name="Weinstock G.M."/>
            <person name="Brown S.J."/>
            <person name="Denell R."/>
            <person name="Beeman R.W."/>
            <person name="Gibbs R."/>
            <person name="Beeman R.W."/>
            <person name="Brown S.J."/>
            <person name="Bucher G."/>
            <person name="Friedrich M."/>
            <person name="Grimmelikhuijzen C.J."/>
            <person name="Klingler M."/>
            <person name="Lorenzen M."/>
            <person name="Richards S."/>
            <person name="Roth S."/>
            <person name="Schroder R."/>
            <person name="Tautz D."/>
            <person name="Zdobnov E.M."/>
            <person name="Muzny D."/>
            <person name="Gibbs R.A."/>
            <person name="Weinstock G.M."/>
            <person name="Attaway T."/>
            <person name="Bell S."/>
            <person name="Buhay C.J."/>
            <person name="Chandrabose M.N."/>
            <person name="Chavez D."/>
            <person name="Clerk-Blankenburg K.P."/>
            <person name="Cree A."/>
            <person name="Dao M."/>
            <person name="Davis C."/>
            <person name="Chacko J."/>
            <person name="Dinh H."/>
            <person name="Dugan-Rocha S."/>
            <person name="Fowler G."/>
            <person name="Garner T.T."/>
            <person name="Garnes J."/>
            <person name="Gnirke A."/>
            <person name="Hawes A."/>
            <person name="Hernandez J."/>
            <person name="Hines S."/>
            <person name="Holder M."/>
            <person name="Hume J."/>
            <person name="Jhangiani S.N."/>
            <person name="Joshi V."/>
            <person name="Khan Z.M."/>
            <person name="Jackson L."/>
            <person name="Kovar C."/>
            <person name="Kowis A."/>
            <person name="Lee S."/>
            <person name="Lewis L.R."/>
            <person name="Margolis J."/>
            <person name="Morgan M."/>
            <person name="Nazareth L.V."/>
            <person name="Nguyen N."/>
            <person name="Okwuonu G."/>
            <person name="Parker D."/>
            <person name="Richards S."/>
            <person name="Ruiz S.J."/>
            <person name="Santibanez J."/>
            <person name="Savard J."/>
            <person name="Scherer S.E."/>
            <person name="Schneider B."/>
            <person name="Sodergren E."/>
            <person name="Tautz D."/>
            <person name="Vattahil S."/>
            <person name="Villasana D."/>
            <person name="White C.S."/>
            <person name="Wright R."/>
            <person name="Park Y."/>
            <person name="Beeman R.W."/>
            <person name="Lord J."/>
            <person name="Oppert B."/>
            <person name="Lorenzen M."/>
            <person name="Brown S."/>
            <person name="Wang L."/>
            <person name="Savard J."/>
            <person name="Tautz D."/>
            <person name="Richards S."/>
            <person name="Weinstock G."/>
            <person name="Gibbs R.A."/>
            <person name="Liu Y."/>
            <person name="Worley K."/>
            <person name="Weinstock G."/>
            <person name="Elsik C.G."/>
            <person name="Reese J.T."/>
            <person name="Elhaik E."/>
            <person name="Landan G."/>
            <person name="Graur D."/>
            <person name="Arensburger P."/>
            <person name="Atkinson P."/>
            <person name="Beeman R.W."/>
            <person name="Beidler J."/>
            <person name="Brown S.J."/>
            <person name="Demuth J.P."/>
            <person name="Drury D.W."/>
            <person name="Du Y.Z."/>
            <person name="Fujiwara H."/>
            <person name="Lorenzen M."/>
            <person name="Maselli V."/>
            <person name="Osanai M."/>
            <person name="Park Y."/>
            <person name="Robertson H.M."/>
            <person name="Tu Z."/>
            <person name="Wang J.J."/>
            <person name="Wang S."/>
            <person name="Richards S."/>
            <person name="Song H."/>
            <person name="Zhang L."/>
            <person name="Sodergren E."/>
            <person name="Werner D."/>
            <person name="Stanke M."/>
            <person name="Morgenstern B."/>
            <person name="Solovyev V."/>
            <person name="Kosarev P."/>
            <person name="Brown G."/>
            <person name="Chen H.C."/>
            <person name="Ermolaeva O."/>
            <person name="Hlavina W."/>
            <person name="Kapustin Y."/>
            <person name="Kiryutin B."/>
            <person name="Kitts P."/>
            <person name="Maglott D."/>
            <person name="Pruitt K."/>
            <person name="Sapojnikov V."/>
            <person name="Souvorov A."/>
            <person name="Mackey A.J."/>
            <person name="Waterhouse R.M."/>
            <person name="Wyder S."/>
            <person name="Zdobnov E.M."/>
            <person name="Zdobnov E.M."/>
            <person name="Wyder S."/>
            <person name="Kriventseva E.V."/>
            <person name="Kadowaki T."/>
            <person name="Bork P."/>
            <person name="Aranda M."/>
            <person name="Bao R."/>
            <person name="Beermann A."/>
            <person name="Berns N."/>
            <person name="Bolognesi R."/>
            <person name="Bonneton F."/>
            <person name="Bopp D."/>
            <person name="Brown S.J."/>
            <person name="Bucher G."/>
            <person name="Butts T."/>
            <person name="Chaumot A."/>
            <person name="Denell R.E."/>
            <person name="Ferrier D.E."/>
            <person name="Friedrich M."/>
            <person name="Gordon C.M."/>
            <person name="Jindra M."/>
            <person name="Klingler M."/>
            <person name="Lan Q."/>
            <person name="Lattorff H.M."/>
            <person name="Laudet V."/>
            <person name="von Levetsow C."/>
            <person name="Liu Z."/>
            <person name="Lutz R."/>
            <person name="Lynch J.A."/>
            <person name="da Fonseca R.N."/>
            <person name="Posnien N."/>
            <person name="Reuter R."/>
            <person name="Roth S."/>
            <person name="Savard J."/>
            <person name="Schinko J.B."/>
            <person name="Schmitt C."/>
            <person name="Schoppmeier M."/>
            <person name="Schroder R."/>
            <person name="Shippy T.D."/>
            <person name="Simonnet F."/>
            <person name="Marques-Souza H."/>
            <person name="Tautz D."/>
            <person name="Tomoyasu Y."/>
            <person name="Trauner J."/>
            <person name="Van der Zee M."/>
            <person name="Vervoort M."/>
            <person name="Wittkopp N."/>
            <person name="Wimmer E.A."/>
            <person name="Yang X."/>
            <person name="Jones A.K."/>
            <person name="Sattelle D.B."/>
            <person name="Ebert P.R."/>
            <person name="Nelson D."/>
            <person name="Scott J.G."/>
            <person name="Beeman R.W."/>
            <person name="Muthukrishnan S."/>
            <person name="Kramer K.J."/>
            <person name="Arakane Y."/>
            <person name="Beeman R.W."/>
            <person name="Zhu Q."/>
            <person name="Hogenkamp D."/>
            <person name="Dixit R."/>
            <person name="Oppert B."/>
            <person name="Jiang H."/>
            <person name="Zou Z."/>
            <person name="Marshall J."/>
            <person name="Elpidina E."/>
            <person name="Vinokurov K."/>
            <person name="Oppert C."/>
            <person name="Zou Z."/>
            <person name="Evans J."/>
            <person name="Lu Z."/>
            <person name="Zhao P."/>
            <person name="Sumathipala N."/>
            <person name="Altincicek B."/>
            <person name="Vilcinskas A."/>
            <person name="Williams M."/>
            <person name="Hultmark D."/>
            <person name="Hetru C."/>
            <person name="Jiang H."/>
            <person name="Grimmelikhuijzen C.J."/>
            <person name="Hauser F."/>
            <person name="Cazzamali G."/>
            <person name="Williamson M."/>
            <person name="Park Y."/>
            <person name="Li B."/>
            <person name="Tanaka Y."/>
            <person name="Predel R."/>
            <person name="Neupert S."/>
            <person name="Schachtner J."/>
            <person name="Verleyen P."/>
            <person name="Raible F."/>
            <person name="Bork P."/>
            <person name="Friedrich M."/>
            <person name="Walden K.K."/>
            <person name="Robertson H.M."/>
            <person name="Angeli S."/>
            <person name="Foret S."/>
            <person name="Bucher G."/>
            <person name="Schuetz S."/>
            <person name="Maleszka R."/>
            <person name="Wimmer E.A."/>
            <person name="Beeman R.W."/>
            <person name="Lorenzen M."/>
            <person name="Tomoyasu Y."/>
            <person name="Miller S.C."/>
            <person name="Grossmann D."/>
            <person name="Bucher G."/>
        </authorList>
    </citation>
    <scope>NUCLEOTIDE SEQUENCE [LARGE SCALE GENOMIC DNA]</scope>
    <source>
        <strain evidence="3 4">Georgia GA2</strain>
    </source>
</reference>
<dbReference type="PROSITE" id="PS00028">
    <property type="entry name" value="ZINC_FINGER_C2H2_1"/>
    <property type="match status" value="1"/>
</dbReference>
<dbReference type="EMBL" id="KQ972548">
    <property type="protein sequence ID" value="KXZ75867.1"/>
    <property type="molecule type" value="Genomic_DNA"/>
</dbReference>
<dbReference type="CDD" id="cd01650">
    <property type="entry name" value="RT_nLTR_like"/>
    <property type="match status" value="1"/>
</dbReference>
<sequence>MCGCGSEGVAVGLKRITCAPLKPQQRMHLLRVFFLPKFYHAWTFGRLNAGVLRRLDVVVRTSVRTWLRLPHDIPVGYFHAPTKSGGLGIPQLSRFIPFLRLKRFDRLGRSAVDYVRECAFTDIADRKIRWCRERLSGIVDQVAGGRDALDAYWTAQLHQSVDGRALRESASVASSTQWLRCSTRAIPASDWLHYTAVHIGALPSRGRRGGQDVSCRGGCLLDETPAHCIQVCHRTHGGRVLRHDAIAKRISADLMELGWIVTREEGVTVILDVQIVSPAPTLDEAHRRKVAKYRDRADLARTRRRRRRSGKSFFLHERSSSMDPLAGRYGLEREEHRSCGGVRIFPSDLENPGEGHVEASRRFVPISAAGLQGEEPLVDRIMIGSEDRGVSGLARKRVAADVPGLCEVKRCSVSAVNVESEFGPVPFGLPRNRLAARLRVRPSGRPEVLFGRHSTVSSELARTGGIRLGMAFDTPNEASDLEEHGSPPPRIRPGTNCPDNPIGPMGADHAMDMDSEDEAGAHGPPADSAHLTSGEPLEIILMLPFQSRSCGICLNAGKGNFRALSLDDEERHLRERHPLSLILYKCSDCKGQYRSKRAALCHAPKCTGPTPDPQGNALRCHLCGLVCKSQSGVTQHLRHRHPLVRNTQRAAEESGRAERAALPRPLRRNTRSVFSEEDEAKMLELEVRFQNERCVAKCMLPFFPNRTCKQIRDKRNTDAYKRRRELYFEGVRVQDPAGAEDSVLPVVETDEPAEENIPLEYPELPGDEEGAPACSQTILNTEGPDGLGSPPVPVEEEMASSGSTSNNVDTGWRESIITAALGVEIPKAISQEPAAVIQELQDALREAVIGVFPQDRLDEMYERVLKVVNPDDTQERPKRQRKKGKSRNAFRRYVYSQTQDLFKKNPGQLARYVREDVRWLEQGRVQLQRDDIERMYNKPWGTKPNVLPPTSLGLSSASGHSRCPDGLQKRHLVRRVVQEILRLLYNLLMCCAMQPTQWRMNRTQLLLKQGKDPPDVASYRPITISSILCRLYWGIIDQKLREHVRFHPRQKGFVSEAGCFNNVQILNELLRHSKGQHKNLVAVCLDVSKAFDTVPHSILGPALRMKGLPEQVVRLVEDSYKDLHTVVKQGTAEVTLSLQRGVKQGDPPQPLLIQRSFGTPFTAAGESPGACTLLRVTEDYLERLGMRISAPKCTSFEIRPTKDSWYVADPGLTLTKGERIPVAAVDAVFSYLGVEISPWAGITSEGIERDWRGTLHRVQRLALKPHQKLELISRYLVPHFLYKLVVTIPSITLIRQLDQELRVVVKQICHLPQSTADGMIYCRKVDGGLGIPKLEIVTVTSILKAGLKFRDSQDKIMQALWLASGMSSRLNTLAKATRVQPWPPNNIKDLDRHKVARKKEELARWASLTSQGKSVKSFAGSRTANAWLINKKLLKPSIFISALRLRGNVAGDRVALNRAIPQANLMCRRCGSQRETLGHILGICTSTKALRISRHDEIKNLIVDEAAKKDDEVAVTLEPTIRHPVRGNLKPDLVVQNREGVYVVDVTVRHEDGNLLAQGRQDKLDKYEVLLPILQERLGAPTGEVLPIVVGTRGAMPKETVEALKKLRITDRQTLLTISLIALRMSVKIYHTFMDYANARPRPGGGANYPHR</sequence>
<dbReference type="OMA" id="WADWANI"/>
<protein>
    <recommendedName>
        <fullName evidence="2">Reverse transcriptase domain-containing protein</fullName>
    </recommendedName>
</protein>
<dbReference type="InterPro" id="IPR043502">
    <property type="entry name" value="DNA/RNA_pol_sf"/>
</dbReference>
<accession>A0A139W9A2</accession>
<feature type="region of interest" description="Disordered" evidence="1">
    <location>
        <begin position="476"/>
        <end position="531"/>
    </location>
</feature>
<evidence type="ECO:0000313" key="3">
    <source>
        <dbReference type="EMBL" id="KXZ75867.1"/>
    </source>
</evidence>
<feature type="compositionally biased region" description="Polar residues" evidence="1">
    <location>
        <begin position="800"/>
        <end position="809"/>
    </location>
</feature>
<evidence type="ECO:0000256" key="1">
    <source>
        <dbReference type="SAM" id="MobiDB-lite"/>
    </source>
</evidence>
<dbReference type="eggNOG" id="KOG1075">
    <property type="taxonomic scope" value="Eukaryota"/>
</dbReference>
<gene>
    <name evidence="3" type="primary">AUGUSTUS-3.0.2_34495</name>
    <name evidence="3" type="ORF">TcasGA2_TC034495</name>
</gene>
<dbReference type="PANTHER" id="PTHR37557">
    <property type="entry name" value="115 KDA PROTEIN IN TYPE-1 RETROTRANSPOSABLE ELEMENT R1DM-LIKE PROTEIN-RELATED-RELATED"/>
    <property type="match status" value="1"/>
</dbReference>
<dbReference type="SUPFAM" id="SSF56672">
    <property type="entry name" value="DNA/RNA polymerases"/>
    <property type="match status" value="1"/>
</dbReference>